<comment type="similarity">
    <text evidence="11">Belongs to the SEDS family. MrdB/RodA subfamily.</text>
</comment>
<keyword evidence="4 11" id="KW-0808">Transferase</keyword>
<evidence type="ECO:0000256" key="1">
    <source>
        <dbReference type="ARBA" id="ARBA00004141"/>
    </source>
</evidence>
<sequence length="373" mass="41256">MILNKLKIDKRELKQIDFLILIIPIVIAIYSSLNIYSAVHRISSLSNTWELQLIWCVMGLIAIYLIIKMDYNFFKNYAEIIYGLSIVLLIINDFFGSTRNGATGWIAIGQRAIQPSEFAKVALVIILAKRLDGMKDGINTVKNFFIILLYAAVPTALVLIQPDMGMAMVYFFTVLGIVFVAGLDLRVILGGIFGIIVAVVGVWNTSLMQQYWKARLTTFLNPEQYSSSTGLQLIQSQIAIGSGGILGKGFLKGTQIQGGYIPENYTDFIFSVVGEEWGLIGAIVLMLLYIILIYRIIKMSKNSKDTFGKVFCVGMASTLLFSIYQNMGMTIGIAPISGLTLPFMSYGGSAMFTAFISIGIVLSIGIRKNKINF</sequence>
<comment type="function">
    <text evidence="11">Peptidoglycan polymerase that is essential for cell wall elongation.</text>
</comment>
<feature type="transmembrane region" description="Helical" evidence="11">
    <location>
        <begin position="344"/>
        <end position="366"/>
    </location>
</feature>
<evidence type="ECO:0000256" key="2">
    <source>
        <dbReference type="ARBA" id="ARBA00022475"/>
    </source>
</evidence>
<evidence type="ECO:0000256" key="3">
    <source>
        <dbReference type="ARBA" id="ARBA00022676"/>
    </source>
</evidence>
<comment type="catalytic activity">
    <reaction evidence="11">
        <text>[GlcNAc-(1-&gt;4)-Mur2Ac(oyl-L-Ala-gamma-D-Glu-L-Lys-D-Ala-D-Ala)](n)-di-trans,octa-cis-undecaprenyl diphosphate + beta-D-GlcNAc-(1-&gt;4)-Mur2Ac(oyl-L-Ala-gamma-D-Glu-L-Lys-D-Ala-D-Ala)-di-trans,octa-cis-undecaprenyl diphosphate = [GlcNAc-(1-&gt;4)-Mur2Ac(oyl-L-Ala-gamma-D-Glu-L-Lys-D-Ala-D-Ala)](n+1)-di-trans,octa-cis-undecaprenyl diphosphate + di-trans,octa-cis-undecaprenyl diphosphate + H(+)</text>
        <dbReference type="Rhea" id="RHEA:23708"/>
        <dbReference type="Rhea" id="RHEA-COMP:9602"/>
        <dbReference type="Rhea" id="RHEA-COMP:9603"/>
        <dbReference type="ChEBI" id="CHEBI:15378"/>
        <dbReference type="ChEBI" id="CHEBI:58405"/>
        <dbReference type="ChEBI" id="CHEBI:60033"/>
        <dbReference type="ChEBI" id="CHEBI:78435"/>
        <dbReference type="EC" id="2.4.99.28"/>
    </reaction>
</comment>
<evidence type="ECO:0000256" key="8">
    <source>
        <dbReference type="ARBA" id="ARBA00022989"/>
    </source>
</evidence>
<dbReference type="GO" id="GO:0005886">
    <property type="term" value="C:plasma membrane"/>
    <property type="evidence" value="ECO:0007669"/>
    <property type="project" value="UniProtKB-SubCell"/>
</dbReference>
<feature type="transmembrane region" description="Helical" evidence="11">
    <location>
        <begin position="140"/>
        <end position="160"/>
    </location>
</feature>
<keyword evidence="13" id="KW-1185">Reference proteome</keyword>
<dbReference type="GO" id="GO:0009252">
    <property type="term" value="P:peptidoglycan biosynthetic process"/>
    <property type="evidence" value="ECO:0007669"/>
    <property type="project" value="UniProtKB-UniRule"/>
</dbReference>
<keyword evidence="5 11" id="KW-0812">Transmembrane</keyword>
<evidence type="ECO:0000256" key="4">
    <source>
        <dbReference type="ARBA" id="ARBA00022679"/>
    </source>
</evidence>
<dbReference type="AlphaFoldDB" id="A0A1S8MAV0"/>
<proteinExistence type="inferred from homology"/>
<dbReference type="EC" id="2.4.99.28" evidence="11"/>
<dbReference type="GO" id="GO:0071555">
    <property type="term" value="P:cell wall organization"/>
    <property type="evidence" value="ECO:0007669"/>
    <property type="project" value="UniProtKB-KW"/>
</dbReference>
<dbReference type="PANTHER" id="PTHR30474">
    <property type="entry name" value="CELL CYCLE PROTEIN"/>
    <property type="match status" value="1"/>
</dbReference>
<keyword evidence="7 11" id="KW-0573">Peptidoglycan synthesis</keyword>
<organism evidence="12 13">
    <name type="scientific">Clostridium felsineum</name>
    <dbReference type="NCBI Taxonomy" id="36839"/>
    <lineage>
        <taxon>Bacteria</taxon>
        <taxon>Bacillati</taxon>
        <taxon>Bacillota</taxon>
        <taxon>Clostridia</taxon>
        <taxon>Eubacteriales</taxon>
        <taxon>Clostridiaceae</taxon>
        <taxon>Clostridium</taxon>
    </lineage>
</organism>
<evidence type="ECO:0000256" key="10">
    <source>
        <dbReference type="ARBA" id="ARBA00023316"/>
    </source>
</evidence>
<name>A0A1S8MAV0_9CLOT</name>
<feature type="transmembrane region" description="Helical" evidence="11">
    <location>
        <begin position="277"/>
        <end position="294"/>
    </location>
</feature>
<keyword evidence="9 11" id="KW-0472">Membrane</keyword>
<evidence type="ECO:0000256" key="11">
    <source>
        <dbReference type="HAMAP-Rule" id="MF_02079"/>
    </source>
</evidence>
<keyword evidence="2 11" id="KW-1003">Cell membrane</keyword>
<feature type="transmembrane region" description="Helical" evidence="11">
    <location>
        <begin position="192"/>
        <end position="212"/>
    </location>
</feature>
<feature type="transmembrane region" description="Helical" evidence="11">
    <location>
        <begin position="16"/>
        <end position="37"/>
    </location>
</feature>
<evidence type="ECO:0000256" key="7">
    <source>
        <dbReference type="ARBA" id="ARBA00022984"/>
    </source>
</evidence>
<feature type="transmembrane region" description="Helical" evidence="11">
    <location>
        <begin position="49"/>
        <end position="67"/>
    </location>
</feature>
<dbReference type="EMBL" id="CP096983">
    <property type="protein sequence ID" value="URZ11097.1"/>
    <property type="molecule type" value="Genomic_DNA"/>
</dbReference>
<dbReference type="GO" id="GO:0032153">
    <property type="term" value="C:cell division site"/>
    <property type="evidence" value="ECO:0007669"/>
    <property type="project" value="TreeGrafter"/>
</dbReference>
<dbReference type="STRING" id="84029.CROST_14920"/>
<evidence type="ECO:0000313" key="12">
    <source>
        <dbReference type="EMBL" id="URZ11097.1"/>
    </source>
</evidence>
<dbReference type="KEGG" id="crw:CROST_018140"/>
<dbReference type="GO" id="GO:0008360">
    <property type="term" value="P:regulation of cell shape"/>
    <property type="evidence" value="ECO:0007669"/>
    <property type="project" value="UniProtKB-KW"/>
</dbReference>
<dbReference type="NCBIfam" id="TIGR02210">
    <property type="entry name" value="rodA_shape"/>
    <property type="match status" value="1"/>
</dbReference>
<keyword evidence="8 11" id="KW-1133">Transmembrane helix</keyword>
<dbReference type="PROSITE" id="PS00428">
    <property type="entry name" value="FTSW_RODA_SPOVE"/>
    <property type="match status" value="1"/>
</dbReference>
<evidence type="ECO:0000256" key="6">
    <source>
        <dbReference type="ARBA" id="ARBA00022960"/>
    </source>
</evidence>
<dbReference type="HAMAP" id="MF_02079">
    <property type="entry name" value="PGT_RodA"/>
    <property type="match status" value="1"/>
</dbReference>
<comment type="pathway">
    <text evidence="11">Cell wall biogenesis; peptidoglycan biosynthesis.</text>
</comment>
<dbReference type="InterPro" id="IPR011923">
    <property type="entry name" value="RodA/MrdB"/>
</dbReference>
<evidence type="ECO:0000313" key="13">
    <source>
        <dbReference type="Proteomes" id="UP000190951"/>
    </source>
</evidence>
<keyword evidence="6 11" id="KW-0133">Cell shape</keyword>
<dbReference type="RefSeq" id="WP_077833459.1">
    <property type="nucleotide sequence ID" value="NZ_CP096983.1"/>
</dbReference>
<dbReference type="InterPro" id="IPR001182">
    <property type="entry name" value="FtsW/RodA"/>
</dbReference>
<evidence type="ECO:0000256" key="5">
    <source>
        <dbReference type="ARBA" id="ARBA00022692"/>
    </source>
</evidence>
<gene>
    <name evidence="12" type="primary">mrdB</name>
    <name evidence="11" type="synonym">rodA</name>
    <name evidence="12" type="ORF">CROST_018140</name>
</gene>
<dbReference type="GO" id="GO:0008955">
    <property type="term" value="F:peptidoglycan glycosyltransferase activity"/>
    <property type="evidence" value="ECO:0007669"/>
    <property type="project" value="UniProtKB-UniRule"/>
</dbReference>
<evidence type="ECO:0000256" key="9">
    <source>
        <dbReference type="ARBA" id="ARBA00023136"/>
    </source>
</evidence>
<comment type="subcellular location">
    <subcellularLocation>
        <location evidence="11">Cell membrane</location>
        <topology evidence="11">Multi-pass membrane protein</topology>
    </subcellularLocation>
    <subcellularLocation>
        <location evidence="1">Membrane</location>
        <topology evidence="1">Multi-pass membrane protein</topology>
    </subcellularLocation>
</comment>
<reference evidence="12 13" key="1">
    <citation type="submission" date="2022-04" db="EMBL/GenBank/DDBJ databases">
        <title>Genome sequence of C. roseum typestrain.</title>
        <authorList>
            <person name="Poehlein A."/>
            <person name="Schoch T."/>
            <person name="Duerre P."/>
            <person name="Daniel R."/>
        </authorList>
    </citation>
    <scope>NUCLEOTIDE SEQUENCE [LARGE SCALE GENOMIC DNA]</scope>
    <source>
        <strain evidence="12 13">DSM 7320</strain>
    </source>
</reference>
<dbReference type="GO" id="GO:0051301">
    <property type="term" value="P:cell division"/>
    <property type="evidence" value="ECO:0007669"/>
    <property type="project" value="InterPro"/>
</dbReference>
<feature type="transmembrane region" description="Helical" evidence="11">
    <location>
        <begin position="166"/>
        <end position="185"/>
    </location>
</feature>
<keyword evidence="3 11" id="KW-0328">Glycosyltransferase</keyword>
<dbReference type="Proteomes" id="UP000190951">
    <property type="component" value="Chromosome"/>
</dbReference>
<accession>A0A1S8MAV0</accession>
<dbReference type="InterPro" id="IPR018365">
    <property type="entry name" value="Cell_cycle_FtsW-rel_CS"/>
</dbReference>
<keyword evidence="10 11" id="KW-0961">Cell wall biogenesis/degradation</keyword>
<dbReference type="Pfam" id="PF01098">
    <property type="entry name" value="FTSW_RODA_SPOVE"/>
    <property type="match status" value="1"/>
</dbReference>
<dbReference type="PANTHER" id="PTHR30474:SF1">
    <property type="entry name" value="PEPTIDOGLYCAN GLYCOSYLTRANSFERASE MRDB"/>
    <property type="match status" value="1"/>
</dbReference>
<dbReference type="GO" id="GO:0015648">
    <property type="term" value="F:lipid-linked peptidoglycan transporter activity"/>
    <property type="evidence" value="ECO:0007669"/>
    <property type="project" value="TreeGrafter"/>
</dbReference>
<protein>
    <recommendedName>
        <fullName evidence="11">Peptidoglycan glycosyltransferase RodA</fullName>
        <shortName evidence="11">PGT</shortName>
        <ecNumber evidence="11">2.4.99.28</ecNumber>
    </recommendedName>
    <alternativeName>
        <fullName evidence="11">Cell elongation protein RodA</fullName>
    </alternativeName>
    <alternativeName>
        <fullName evidence="11">Cell wall polymerase</fullName>
    </alternativeName>
    <alternativeName>
        <fullName evidence="11">Peptidoglycan polymerase</fullName>
        <shortName evidence="11">PG polymerase</shortName>
    </alternativeName>
</protein>
<feature type="transmembrane region" description="Helical" evidence="11">
    <location>
        <begin position="306"/>
        <end position="324"/>
    </location>
</feature>